<evidence type="ECO:0000313" key="1">
    <source>
        <dbReference type="EMBL" id="JAH36007.1"/>
    </source>
</evidence>
<organism evidence="1">
    <name type="scientific">Anguilla anguilla</name>
    <name type="common">European freshwater eel</name>
    <name type="synonym">Muraena anguilla</name>
    <dbReference type="NCBI Taxonomy" id="7936"/>
    <lineage>
        <taxon>Eukaryota</taxon>
        <taxon>Metazoa</taxon>
        <taxon>Chordata</taxon>
        <taxon>Craniata</taxon>
        <taxon>Vertebrata</taxon>
        <taxon>Euteleostomi</taxon>
        <taxon>Actinopterygii</taxon>
        <taxon>Neopterygii</taxon>
        <taxon>Teleostei</taxon>
        <taxon>Anguilliformes</taxon>
        <taxon>Anguillidae</taxon>
        <taxon>Anguilla</taxon>
    </lineage>
</organism>
<accession>A0A0E9S467</accession>
<name>A0A0E9S467_ANGAN</name>
<reference evidence="1" key="2">
    <citation type="journal article" date="2015" name="Fish Shellfish Immunol.">
        <title>Early steps in the European eel (Anguilla anguilla)-Vibrio vulnificus interaction in the gills: Role of the RtxA13 toxin.</title>
        <authorList>
            <person name="Callol A."/>
            <person name="Pajuelo D."/>
            <person name="Ebbesson L."/>
            <person name="Teles M."/>
            <person name="MacKenzie S."/>
            <person name="Amaro C."/>
        </authorList>
    </citation>
    <scope>NUCLEOTIDE SEQUENCE</scope>
</reference>
<dbReference type="EMBL" id="GBXM01072570">
    <property type="protein sequence ID" value="JAH36007.1"/>
    <property type="molecule type" value="Transcribed_RNA"/>
</dbReference>
<dbReference type="AlphaFoldDB" id="A0A0E9S467"/>
<reference evidence="1" key="1">
    <citation type="submission" date="2014-11" db="EMBL/GenBank/DDBJ databases">
        <authorList>
            <person name="Amaro Gonzalez C."/>
        </authorList>
    </citation>
    <scope>NUCLEOTIDE SEQUENCE</scope>
</reference>
<protein>
    <submittedName>
        <fullName evidence="1">Uncharacterized protein</fullName>
    </submittedName>
</protein>
<proteinExistence type="predicted"/>
<sequence>MEPCNNYYIKVKYFFLF</sequence>